<dbReference type="EMBL" id="BPVZ01000001">
    <property type="protein sequence ID" value="GKU85418.1"/>
    <property type="molecule type" value="Genomic_DNA"/>
</dbReference>
<evidence type="ECO:0000313" key="3">
    <source>
        <dbReference type="Proteomes" id="UP001054252"/>
    </source>
</evidence>
<keyword evidence="3" id="KW-1185">Reference proteome</keyword>
<dbReference type="GO" id="GO:0010032">
    <property type="term" value="P:meiotic chromosome condensation"/>
    <property type="evidence" value="ECO:0007669"/>
    <property type="project" value="TreeGrafter"/>
</dbReference>
<sequence length="392" mass="42788">MFNYYNTLVATSEKDVGPVLSVGLLGYGLMGRSDIGSLGSLVLNRLDWALQNVQEGAYRGSSTHRSFLSPTRGSWGTAHQSSLGKNKYANVDHSPTIDHGFEANDCNMGPKELRQSLVDQGSGACIDFTIPTDDTEENGSEGGFPDFGHDFDVPESMTMKEDASFHHDKHGAAMAHFGTDEAFDNVGPSSQETLEDLCRSHLVNNGDVDLDRSGARNEPVCYSSMNPFHIRLLDHDRRRMKTPFQLSKKRGKSPVTKESTKCEGDKSAFSPAINSASENGSTIISSRPNCKVSAKLRVKDKSKASRSNSCMAMTISMPAPDSSWRAAQQVISECKRGLKDFWFGAITLAPSVGNQTESFLVALSSWFILDQSELAIHLCPLGKVNPPTIFHL</sequence>
<feature type="region of interest" description="Disordered" evidence="1">
    <location>
        <begin position="244"/>
        <end position="271"/>
    </location>
</feature>
<dbReference type="PANTHER" id="PTHR14324">
    <property type="entry name" value="CONDENSIN-2 COMPLEX SUBUNIT H2"/>
    <property type="match status" value="1"/>
</dbReference>
<comment type="caution">
    <text evidence="2">The sequence shown here is derived from an EMBL/GenBank/DDBJ whole genome shotgun (WGS) entry which is preliminary data.</text>
</comment>
<accession>A0AAV5H9A0</accession>
<organism evidence="2 3">
    <name type="scientific">Rubroshorea leprosula</name>
    <dbReference type="NCBI Taxonomy" id="152421"/>
    <lineage>
        <taxon>Eukaryota</taxon>
        <taxon>Viridiplantae</taxon>
        <taxon>Streptophyta</taxon>
        <taxon>Embryophyta</taxon>
        <taxon>Tracheophyta</taxon>
        <taxon>Spermatophyta</taxon>
        <taxon>Magnoliopsida</taxon>
        <taxon>eudicotyledons</taxon>
        <taxon>Gunneridae</taxon>
        <taxon>Pentapetalae</taxon>
        <taxon>rosids</taxon>
        <taxon>malvids</taxon>
        <taxon>Malvales</taxon>
        <taxon>Dipterocarpaceae</taxon>
        <taxon>Rubroshorea</taxon>
    </lineage>
</organism>
<dbReference type="GO" id="GO:0005634">
    <property type="term" value="C:nucleus"/>
    <property type="evidence" value="ECO:0007669"/>
    <property type="project" value="TreeGrafter"/>
</dbReference>
<evidence type="ECO:0000313" key="2">
    <source>
        <dbReference type="EMBL" id="GKU85418.1"/>
    </source>
</evidence>
<gene>
    <name evidence="2" type="ORF">SLEP1_g98</name>
</gene>
<dbReference type="GO" id="GO:0051306">
    <property type="term" value="P:mitotic sister chromatid separation"/>
    <property type="evidence" value="ECO:0007669"/>
    <property type="project" value="TreeGrafter"/>
</dbReference>
<proteinExistence type="predicted"/>
<dbReference type="AlphaFoldDB" id="A0AAV5H9A0"/>
<dbReference type="GO" id="GO:0000796">
    <property type="term" value="C:condensin complex"/>
    <property type="evidence" value="ECO:0007669"/>
    <property type="project" value="TreeGrafter"/>
</dbReference>
<dbReference type="GO" id="GO:0003682">
    <property type="term" value="F:chromatin binding"/>
    <property type="evidence" value="ECO:0007669"/>
    <property type="project" value="TreeGrafter"/>
</dbReference>
<dbReference type="PANTHER" id="PTHR14324:SF3">
    <property type="entry name" value="CONDENSIN-2 COMPLEX SUBUNIT H2"/>
    <property type="match status" value="1"/>
</dbReference>
<protein>
    <submittedName>
        <fullName evidence="2">Uncharacterized protein</fullName>
    </submittedName>
</protein>
<reference evidence="2 3" key="1">
    <citation type="journal article" date="2021" name="Commun. Biol.">
        <title>The genome of Shorea leprosula (Dipterocarpaceae) highlights the ecological relevance of drought in aseasonal tropical rainforests.</title>
        <authorList>
            <person name="Ng K.K.S."/>
            <person name="Kobayashi M.J."/>
            <person name="Fawcett J.A."/>
            <person name="Hatakeyama M."/>
            <person name="Paape T."/>
            <person name="Ng C.H."/>
            <person name="Ang C.C."/>
            <person name="Tnah L.H."/>
            <person name="Lee C.T."/>
            <person name="Nishiyama T."/>
            <person name="Sese J."/>
            <person name="O'Brien M.J."/>
            <person name="Copetti D."/>
            <person name="Mohd Noor M.I."/>
            <person name="Ong R.C."/>
            <person name="Putra M."/>
            <person name="Sireger I.Z."/>
            <person name="Indrioko S."/>
            <person name="Kosugi Y."/>
            <person name="Izuno A."/>
            <person name="Isagi Y."/>
            <person name="Lee S.L."/>
            <person name="Shimizu K.K."/>
        </authorList>
    </citation>
    <scope>NUCLEOTIDE SEQUENCE [LARGE SCALE GENOMIC DNA]</scope>
    <source>
        <strain evidence="2">214</strain>
    </source>
</reference>
<dbReference type="InterPro" id="IPR031739">
    <property type="entry name" value="Ncaph2"/>
</dbReference>
<evidence type="ECO:0000256" key="1">
    <source>
        <dbReference type="SAM" id="MobiDB-lite"/>
    </source>
</evidence>
<dbReference type="Proteomes" id="UP001054252">
    <property type="component" value="Unassembled WGS sequence"/>
</dbReference>
<name>A0AAV5H9A0_9ROSI</name>